<dbReference type="Proteomes" id="UP001234202">
    <property type="component" value="Unassembled WGS sequence"/>
</dbReference>
<protein>
    <submittedName>
        <fullName evidence="1">Uncharacterized protein</fullName>
    </submittedName>
</protein>
<reference evidence="1" key="1">
    <citation type="submission" date="2023-04" db="EMBL/GenBank/DDBJ databases">
        <title>Draft Genome sequencing of Naganishia species isolated from polar environments using Oxford Nanopore Technology.</title>
        <authorList>
            <person name="Leo P."/>
            <person name="Venkateswaran K."/>
        </authorList>
    </citation>
    <scope>NUCLEOTIDE SEQUENCE</scope>
    <source>
        <strain evidence="1">DBVPG 5303</strain>
    </source>
</reference>
<comment type="caution">
    <text evidence="1">The sequence shown here is derived from an EMBL/GenBank/DDBJ whole genome shotgun (WGS) entry which is preliminary data.</text>
</comment>
<name>A0ACC2X8I0_9TREE</name>
<keyword evidence="2" id="KW-1185">Reference proteome</keyword>
<gene>
    <name evidence="1" type="ORF">QFC24_005292</name>
</gene>
<dbReference type="EMBL" id="JASBWV010000021">
    <property type="protein sequence ID" value="KAJ9120338.1"/>
    <property type="molecule type" value="Genomic_DNA"/>
</dbReference>
<sequence length="94" mass="10575">MSAASPSLPCEVLDIVARYLVDGDAFATCANLNVVCHAVRNATLRTLWTTMYWTKYHGKDDCNFDKMKREWAIFAASPGAKYIRQVPVFDQTTP</sequence>
<evidence type="ECO:0000313" key="2">
    <source>
        <dbReference type="Proteomes" id="UP001234202"/>
    </source>
</evidence>
<organism evidence="1 2">
    <name type="scientific">Naganishia onofrii</name>
    <dbReference type="NCBI Taxonomy" id="1851511"/>
    <lineage>
        <taxon>Eukaryota</taxon>
        <taxon>Fungi</taxon>
        <taxon>Dikarya</taxon>
        <taxon>Basidiomycota</taxon>
        <taxon>Agaricomycotina</taxon>
        <taxon>Tremellomycetes</taxon>
        <taxon>Filobasidiales</taxon>
        <taxon>Filobasidiaceae</taxon>
        <taxon>Naganishia</taxon>
    </lineage>
</organism>
<evidence type="ECO:0000313" key="1">
    <source>
        <dbReference type="EMBL" id="KAJ9120338.1"/>
    </source>
</evidence>
<accession>A0ACC2X8I0</accession>
<proteinExistence type="predicted"/>